<dbReference type="SUPFAM" id="SSF57716">
    <property type="entry name" value="Glucocorticoid receptor-like (DNA-binding domain)"/>
    <property type="match status" value="1"/>
</dbReference>
<keyword evidence="5" id="KW-0539">Nucleus</keyword>
<dbReference type="AlphaFoldDB" id="A0AAD2FS43"/>
<feature type="region of interest" description="Disordered" evidence="6">
    <location>
        <begin position="145"/>
        <end position="165"/>
    </location>
</feature>
<evidence type="ECO:0000256" key="2">
    <source>
        <dbReference type="ARBA" id="ARBA00022723"/>
    </source>
</evidence>
<dbReference type="PROSITE" id="PS50064">
    <property type="entry name" value="ZF_PARP_2"/>
    <property type="match status" value="1"/>
</dbReference>
<evidence type="ECO:0000313" key="9">
    <source>
        <dbReference type="Proteomes" id="UP001295423"/>
    </source>
</evidence>
<dbReference type="GO" id="GO:0003677">
    <property type="term" value="F:DNA binding"/>
    <property type="evidence" value="ECO:0007669"/>
    <property type="project" value="InterPro"/>
</dbReference>
<feature type="domain" description="PARP-type" evidence="7">
    <location>
        <begin position="85"/>
        <end position="191"/>
    </location>
</feature>
<evidence type="ECO:0000259" key="7">
    <source>
        <dbReference type="PROSITE" id="PS50064"/>
    </source>
</evidence>
<dbReference type="InterPro" id="IPR036957">
    <property type="entry name" value="Znf_PARP_sf"/>
</dbReference>
<sequence length="202" mass="23218">MTVKTQAKQNNNKNKNKKNMKADAKTAKPKLKSPIVPHQNKNKLVARSKKTWNDMSHLFLKRFADNDATLTAGAKRDRLKHPHLVVAEYDPSGRSKCKLCGNKIAKKDLRFTLFLECHKGYRNACTLHQDCFWKHPETAKLEYHDHESSYSNHNNHNNNNNNTSTRGEIHMAASLSQESRAWIAKTFQDRNTSKKNNNSKPP</sequence>
<feature type="region of interest" description="Disordered" evidence="6">
    <location>
        <begin position="183"/>
        <end position="202"/>
    </location>
</feature>
<evidence type="ECO:0000256" key="3">
    <source>
        <dbReference type="ARBA" id="ARBA00022771"/>
    </source>
</evidence>
<dbReference type="InterPro" id="IPR001510">
    <property type="entry name" value="Znf_PARP"/>
</dbReference>
<keyword evidence="9" id="KW-1185">Reference proteome</keyword>
<gene>
    <name evidence="8" type="ORF">CYCCA115_LOCUS13108</name>
</gene>
<comment type="subcellular location">
    <subcellularLocation>
        <location evidence="1">Nucleus</location>
    </subcellularLocation>
</comment>
<dbReference type="SMART" id="SM01336">
    <property type="entry name" value="zf-PARP"/>
    <property type="match status" value="1"/>
</dbReference>
<dbReference type="EMBL" id="CAKOGP040001784">
    <property type="protein sequence ID" value="CAJ1951512.1"/>
    <property type="molecule type" value="Genomic_DNA"/>
</dbReference>
<evidence type="ECO:0000256" key="1">
    <source>
        <dbReference type="ARBA" id="ARBA00004123"/>
    </source>
</evidence>
<keyword evidence="3" id="KW-0863">Zinc-finger</keyword>
<proteinExistence type="predicted"/>
<evidence type="ECO:0000256" key="4">
    <source>
        <dbReference type="ARBA" id="ARBA00022833"/>
    </source>
</evidence>
<accession>A0AAD2FS43</accession>
<evidence type="ECO:0000313" key="8">
    <source>
        <dbReference type="EMBL" id="CAJ1951512.1"/>
    </source>
</evidence>
<dbReference type="GO" id="GO:0005634">
    <property type="term" value="C:nucleus"/>
    <property type="evidence" value="ECO:0007669"/>
    <property type="project" value="UniProtKB-SubCell"/>
</dbReference>
<comment type="caution">
    <text evidence="8">The sequence shown here is derived from an EMBL/GenBank/DDBJ whole genome shotgun (WGS) entry which is preliminary data.</text>
</comment>
<evidence type="ECO:0000256" key="6">
    <source>
        <dbReference type="SAM" id="MobiDB-lite"/>
    </source>
</evidence>
<dbReference type="GO" id="GO:0008270">
    <property type="term" value="F:zinc ion binding"/>
    <property type="evidence" value="ECO:0007669"/>
    <property type="project" value="UniProtKB-KW"/>
</dbReference>
<keyword evidence="4" id="KW-0862">Zinc</keyword>
<dbReference type="Gene3D" id="3.30.1740.10">
    <property type="entry name" value="Zinc finger, PARP-type"/>
    <property type="match status" value="1"/>
</dbReference>
<feature type="compositionally biased region" description="Low complexity" evidence="6">
    <location>
        <begin position="152"/>
        <end position="162"/>
    </location>
</feature>
<name>A0AAD2FS43_9STRA</name>
<organism evidence="8 9">
    <name type="scientific">Cylindrotheca closterium</name>
    <dbReference type="NCBI Taxonomy" id="2856"/>
    <lineage>
        <taxon>Eukaryota</taxon>
        <taxon>Sar</taxon>
        <taxon>Stramenopiles</taxon>
        <taxon>Ochrophyta</taxon>
        <taxon>Bacillariophyta</taxon>
        <taxon>Bacillariophyceae</taxon>
        <taxon>Bacillariophycidae</taxon>
        <taxon>Bacillariales</taxon>
        <taxon>Bacillariaceae</taxon>
        <taxon>Cylindrotheca</taxon>
    </lineage>
</organism>
<reference evidence="8" key="1">
    <citation type="submission" date="2023-08" db="EMBL/GenBank/DDBJ databases">
        <authorList>
            <person name="Audoor S."/>
            <person name="Bilcke G."/>
        </authorList>
    </citation>
    <scope>NUCLEOTIDE SEQUENCE</scope>
</reference>
<keyword evidence="2" id="KW-0479">Metal-binding</keyword>
<feature type="compositionally biased region" description="Low complexity" evidence="6">
    <location>
        <begin position="1"/>
        <end position="13"/>
    </location>
</feature>
<dbReference type="Proteomes" id="UP001295423">
    <property type="component" value="Unassembled WGS sequence"/>
</dbReference>
<protein>
    <recommendedName>
        <fullName evidence="7">PARP-type domain-containing protein</fullName>
    </recommendedName>
</protein>
<feature type="region of interest" description="Disordered" evidence="6">
    <location>
        <begin position="1"/>
        <end position="28"/>
    </location>
</feature>
<evidence type="ECO:0000256" key="5">
    <source>
        <dbReference type="ARBA" id="ARBA00023242"/>
    </source>
</evidence>